<dbReference type="InterPro" id="IPR005693">
    <property type="entry name" value="Mce"/>
</dbReference>
<gene>
    <name evidence="5" type="ORF">BHQ17_06460</name>
</gene>
<feature type="transmembrane region" description="Helical" evidence="2">
    <location>
        <begin position="7"/>
        <end position="30"/>
    </location>
</feature>
<protein>
    <submittedName>
        <fullName evidence="5">Mammalian cell entry protein</fullName>
    </submittedName>
</protein>
<reference evidence="6" key="1">
    <citation type="submission" date="2016-09" db="EMBL/GenBank/DDBJ databases">
        <authorList>
            <person name="Greninger A.L."/>
            <person name="Jerome K.R."/>
            <person name="Mcnair B."/>
            <person name="Wallis C."/>
            <person name="Fang F."/>
        </authorList>
    </citation>
    <scope>NUCLEOTIDE SEQUENCE [LARGE SCALE GENOMIC DNA]</scope>
    <source>
        <strain evidence="6">M7</strain>
    </source>
</reference>
<evidence type="ECO:0000259" key="4">
    <source>
        <dbReference type="Pfam" id="PF11887"/>
    </source>
</evidence>
<organism evidence="5 6">
    <name type="scientific">Mycolicibacterium holsaticum</name>
    <dbReference type="NCBI Taxonomy" id="152142"/>
    <lineage>
        <taxon>Bacteria</taxon>
        <taxon>Bacillati</taxon>
        <taxon>Actinomycetota</taxon>
        <taxon>Actinomycetes</taxon>
        <taxon>Mycobacteriales</taxon>
        <taxon>Mycobacteriaceae</taxon>
        <taxon>Mycolicibacterium</taxon>
    </lineage>
</organism>
<keyword evidence="2" id="KW-0812">Transmembrane</keyword>
<dbReference type="InterPro" id="IPR003399">
    <property type="entry name" value="Mce/MlaD"/>
</dbReference>
<evidence type="ECO:0000256" key="2">
    <source>
        <dbReference type="SAM" id="Phobius"/>
    </source>
</evidence>
<evidence type="ECO:0000313" key="5">
    <source>
        <dbReference type="EMBL" id="ODQ95110.1"/>
    </source>
</evidence>
<keyword evidence="6" id="KW-1185">Reference proteome</keyword>
<dbReference type="Pfam" id="PF02470">
    <property type="entry name" value="MlaD"/>
    <property type="match status" value="1"/>
</dbReference>
<feature type="domain" description="Mammalian cell entry C-terminal" evidence="4">
    <location>
        <begin position="120"/>
        <end position="312"/>
    </location>
</feature>
<dbReference type="InterPro" id="IPR052336">
    <property type="entry name" value="MlaD_Phospholipid_Transporter"/>
</dbReference>
<proteinExistence type="predicted"/>
<feature type="domain" description="Mce/MlaD" evidence="3">
    <location>
        <begin position="41"/>
        <end position="115"/>
    </location>
</feature>
<name>A0A1E3RZ37_9MYCO</name>
<feature type="compositionally biased region" description="Pro residues" evidence="1">
    <location>
        <begin position="422"/>
        <end position="433"/>
    </location>
</feature>
<dbReference type="Proteomes" id="UP000094243">
    <property type="component" value="Unassembled WGS sequence"/>
</dbReference>
<dbReference type="AlphaFoldDB" id="A0A1E3RZ37"/>
<evidence type="ECO:0000256" key="1">
    <source>
        <dbReference type="SAM" id="MobiDB-lite"/>
    </source>
</evidence>
<dbReference type="PANTHER" id="PTHR33371">
    <property type="entry name" value="INTERMEMBRANE PHOSPHOLIPID TRANSPORT SYSTEM BINDING PROTEIN MLAD-RELATED"/>
    <property type="match status" value="1"/>
</dbReference>
<dbReference type="EMBL" id="MIGZ01000025">
    <property type="protein sequence ID" value="ODQ95110.1"/>
    <property type="molecule type" value="Genomic_DNA"/>
</dbReference>
<keyword evidence="2" id="KW-0472">Membrane</keyword>
<dbReference type="InterPro" id="IPR024516">
    <property type="entry name" value="Mce_C"/>
</dbReference>
<dbReference type="NCBIfam" id="TIGR00996">
    <property type="entry name" value="Mtu_fam_mce"/>
    <property type="match status" value="1"/>
</dbReference>
<sequence length="478" mass="51041">MRIGRRILFQLIIFGVVAAVAGAIMVFGYIRLPARWFGLGQYTVTVELPAAAGLYKTGNVTYRGTEVGRVADVRLTDTGVVAVLSLRSDIPIPSDLDADVRSHSAAGEQYVALSPRNATSRPLENGDVIPLSRAAVPPDVNALLDATNRGLQAIPRADLKTVVDESYTAVGGLGPEIARIVKGSTQLAIDAHAHLDAITQLVDQASPALAAQADTGYEISAWASHLRVVTDELRSQDAAVAGLLERGGPAIGEVEELIERLQPTLPIVLANLVAIDQVAITYQAAIEQLLVLMPQSTAALQATIVSGVNTKQDYKGSFLDFNLNINLPPPCTTGYLPAQQQRPASFEDYPDRPAGDLYCRVPQDSPFNVRGARNFPCQSVPGKRAPTVRLCESDEQYVPLNDGFNWKGDPNATLSGQDVPQAPAPTARPPGPDAPIAVAEYDPATGTYLGPDGRVYTQRDLARNGGERTWQSMIVPPS</sequence>
<dbReference type="GO" id="GO:0005576">
    <property type="term" value="C:extracellular region"/>
    <property type="evidence" value="ECO:0007669"/>
    <property type="project" value="TreeGrafter"/>
</dbReference>
<accession>A0A1E3RZ37</accession>
<evidence type="ECO:0000259" key="3">
    <source>
        <dbReference type="Pfam" id="PF02470"/>
    </source>
</evidence>
<dbReference type="RefSeq" id="WP_069404394.1">
    <property type="nucleotide sequence ID" value="NZ_MIGZ01000025.1"/>
</dbReference>
<dbReference type="OrthoDB" id="4741753at2"/>
<feature type="region of interest" description="Disordered" evidence="1">
    <location>
        <begin position="408"/>
        <end position="434"/>
    </location>
</feature>
<dbReference type="Pfam" id="PF11887">
    <property type="entry name" value="Mce4_CUP1"/>
    <property type="match status" value="1"/>
</dbReference>
<dbReference type="PANTHER" id="PTHR33371:SF16">
    <property type="entry name" value="MCE-FAMILY PROTEIN MCE3F"/>
    <property type="match status" value="1"/>
</dbReference>
<comment type="caution">
    <text evidence="5">The sequence shown here is derived from an EMBL/GenBank/DDBJ whole genome shotgun (WGS) entry which is preliminary data.</text>
</comment>
<keyword evidence="2" id="KW-1133">Transmembrane helix</keyword>
<evidence type="ECO:0000313" key="6">
    <source>
        <dbReference type="Proteomes" id="UP000094243"/>
    </source>
</evidence>